<dbReference type="RefSeq" id="WP_306388336.1">
    <property type="nucleotide sequence ID" value="NZ_JAVCAP010000002.1"/>
</dbReference>
<dbReference type="Proteomes" id="UP001225906">
    <property type="component" value="Unassembled WGS sequence"/>
</dbReference>
<feature type="transmembrane region" description="Helical" evidence="1">
    <location>
        <begin position="187"/>
        <end position="220"/>
    </location>
</feature>
<evidence type="ECO:0000256" key="1">
    <source>
        <dbReference type="SAM" id="Phobius"/>
    </source>
</evidence>
<feature type="transmembrane region" description="Helical" evidence="1">
    <location>
        <begin position="50"/>
        <end position="69"/>
    </location>
</feature>
<feature type="transmembrane region" description="Helical" evidence="1">
    <location>
        <begin position="26"/>
        <end position="44"/>
    </location>
</feature>
<name>A0ABT9JPZ3_9PROT</name>
<feature type="transmembrane region" description="Helical" evidence="1">
    <location>
        <begin position="144"/>
        <end position="166"/>
    </location>
</feature>
<reference evidence="3" key="1">
    <citation type="journal article" date="2019" name="Int. J. Syst. Evol. Microbiol.">
        <title>The Global Catalogue of Microorganisms (GCM) 10K type strain sequencing project: providing services to taxonomists for standard genome sequencing and annotation.</title>
        <authorList>
            <consortium name="The Broad Institute Genomics Platform"/>
            <consortium name="The Broad Institute Genome Sequencing Center for Infectious Disease"/>
            <person name="Wu L."/>
            <person name="Ma J."/>
        </authorList>
    </citation>
    <scope>NUCLEOTIDE SEQUENCE [LARGE SCALE GENOMIC DNA]</scope>
    <source>
        <strain evidence="3">VKM B-3159</strain>
    </source>
</reference>
<sequence length="266" mass="29582">MTETGTQQGLRWVRESVALFKMQPHLWMLWSLAYIVIFMVLPSLPGMGFLGLLTVIIWPICMAFVVLLYRQADLKQVMSPRAVWVQLQPHLRMLMLLGLSCLVYAVLATYLLSSELAALVAHAPTKAGMSESQMTQFLENSLSFIVKVMLLLLPLFIATWFSPMLITLNSYPLVKAIKSSIAGMLQYTLAMGVSWLVMTLVILVLMLGLGLIIGILGALIPMLAQLLMPLLVFAALLVINALMFAFQYISYKDVFRAAPSVLEPQS</sequence>
<organism evidence="2 3">
    <name type="scientific">Methylophilus aquaticus</name>
    <dbReference type="NCBI Taxonomy" id="1971610"/>
    <lineage>
        <taxon>Bacteria</taxon>
        <taxon>Pseudomonadati</taxon>
        <taxon>Pseudomonadota</taxon>
        <taxon>Betaproteobacteria</taxon>
        <taxon>Nitrosomonadales</taxon>
        <taxon>Methylophilaceae</taxon>
        <taxon>Methylophilus</taxon>
    </lineage>
</organism>
<keyword evidence="1" id="KW-0812">Transmembrane</keyword>
<feature type="transmembrane region" description="Helical" evidence="1">
    <location>
        <begin position="226"/>
        <end position="246"/>
    </location>
</feature>
<keyword evidence="1" id="KW-1133">Transmembrane helix</keyword>
<keyword evidence="1" id="KW-0472">Membrane</keyword>
<comment type="caution">
    <text evidence="2">The sequence shown here is derived from an EMBL/GenBank/DDBJ whole genome shotgun (WGS) entry which is preliminary data.</text>
</comment>
<accession>A0ABT9JPZ3</accession>
<proteinExistence type="predicted"/>
<keyword evidence="3" id="KW-1185">Reference proteome</keyword>
<gene>
    <name evidence="2" type="ORF">Q9291_02105</name>
</gene>
<evidence type="ECO:0000313" key="3">
    <source>
        <dbReference type="Proteomes" id="UP001225906"/>
    </source>
</evidence>
<dbReference type="NCBIfam" id="NF041043">
    <property type="entry name" value="BPSS1780_fam"/>
    <property type="match status" value="1"/>
</dbReference>
<evidence type="ECO:0000313" key="2">
    <source>
        <dbReference type="EMBL" id="MDP8566632.1"/>
    </source>
</evidence>
<dbReference type="InterPro" id="IPR047798">
    <property type="entry name" value="BPSS1780-like"/>
</dbReference>
<feature type="transmembrane region" description="Helical" evidence="1">
    <location>
        <begin position="90"/>
        <end position="112"/>
    </location>
</feature>
<dbReference type="EMBL" id="JAVCAP010000002">
    <property type="protein sequence ID" value="MDP8566632.1"/>
    <property type="molecule type" value="Genomic_DNA"/>
</dbReference>
<protein>
    <submittedName>
        <fullName evidence="2">BPSS1780 family membrane protein</fullName>
    </submittedName>
</protein>